<feature type="compositionally biased region" description="Pro residues" evidence="1">
    <location>
        <begin position="8"/>
        <end position="33"/>
    </location>
</feature>
<organism evidence="3 4">
    <name type="scientific">Microlunatus aurantiacus</name>
    <dbReference type="NCBI Taxonomy" id="446786"/>
    <lineage>
        <taxon>Bacteria</taxon>
        <taxon>Bacillati</taxon>
        <taxon>Actinomycetota</taxon>
        <taxon>Actinomycetes</taxon>
        <taxon>Propionibacteriales</taxon>
        <taxon>Propionibacteriaceae</taxon>
        <taxon>Microlunatus</taxon>
    </lineage>
</organism>
<keyword evidence="2" id="KW-0472">Membrane</keyword>
<dbReference type="Proteomes" id="UP001500051">
    <property type="component" value="Unassembled WGS sequence"/>
</dbReference>
<dbReference type="SUPFAM" id="SSF103473">
    <property type="entry name" value="MFS general substrate transporter"/>
    <property type="match status" value="1"/>
</dbReference>
<evidence type="ECO:0000313" key="3">
    <source>
        <dbReference type="EMBL" id="GAA3708671.1"/>
    </source>
</evidence>
<name>A0ABP7DSY3_9ACTN</name>
<feature type="region of interest" description="Disordered" evidence="1">
    <location>
        <begin position="1"/>
        <end position="33"/>
    </location>
</feature>
<evidence type="ECO:0000256" key="2">
    <source>
        <dbReference type="SAM" id="Phobius"/>
    </source>
</evidence>
<feature type="transmembrane region" description="Helical" evidence="2">
    <location>
        <begin position="84"/>
        <end position="102"/>
    </location>
</feature>
<sequence>MALARRFNPPPNWPAAPDGWVPPPGWQPDPAWGPPPPDWPVWVGYRANPRAFAWSFGFAGGFYLLILVVALIGTGGDLNPETAGVVLFPFLMAGLVTGLIAWSRPRRWGVWLYPLVVFGIALLVSVISNLGRASGS</sequence>
<keyword evidence="4" id="KW-1185">Reference proteome</keyword>
<evidence type="ECO:0000313" key="4">
    <source>
        <dbReference type="Proteomes" id="UP001500051"/>
    </source>
</evidence>
<keyword evidence="2" id="KW-1133">Transmembrane helix</keyword>
<gene>
    <name evidence="3" type="ORF">GCM10022204_28470</name>
</gene>
<proteinExistence type="predicted"/>
<protein>
    <submittedName>
        <fullName evidence="3">Uncharacterized protein</fullName>
    </submittedName>
</protein>
<reference evidence="4" key="1">
    <citation type="journal article" date="2019" name="Int. J. Syst. Evol. Microbiol.">
        <title>The Global Catalogue of Microorganisms (GCM) 10K type strain sequencing project: providing services to taxonomists for standard genome sequencing and annotation.</title>
        <authorList>
            <consortium name="The Broad Institute Genomics Platform"/>
            <consortium name="The Broad Institute Genome Sequencing Center for Infectious Disease"/>
            <person name="Wu L."/>
            <person name="Ma J."/>
        </authorList>
    </citation>
    <scope>NUCLEOTIDE SEQUENCE [LARGE SCALE GENOMIC DNA]</scope>
    <source>
        <strain evidence="4">JCM 16548</strain>
    </source>
</reference>
<feature type="transmembrane region" description="Helical" evidence="2">
    <location>
        <begin position="108"/>
        <end position="130"/>
    </location>
</feature>
<keyword evidence="2" id="KW-0812">Transmembrane</keyword>
<accession>A0ABP7DSY3</accession>
<comment type="caution">
    <text evidence="3">The sequence shown here is derived from an EMBL/GenBank/DDBJ whole genome shotgun (WGS) entry which is preliminary data.</text>
</comment>
<dbReference type="EMBL" id="BAAAYX010000013">
    <property type="protein sequence ID" value="GAA3708671.1"/>
    <property type="molecule type" value="Genomic_DNA"/>
</dbReference>
<feature type="transmembrane region" description="Helical" evidence="2">
    <location>
        <begin position="51"/>
        <end position="72"/>
    </location>
</feature>
<evidence type="ECO:0000256" key="1">
    <source>
        <dbReference type="SAM" id="MobiDB-lite"/>
    </source>
</evidence>
<dbReference type="InterPro" id="IPR036259">
    <property type="entry name" value="MFS_trans_sf"/>
</dbReference>
<dbReference type="RefSeq" id="WP_344813048.1">
    <property type="nucleotide sequence ID" value="NZ_BAAAYX010000013.1"/>
</dbReference>